<comment type="caution">
    <text evidence="1">The sequence shown here is derived from an EMBL/GenBank/DDBJ whole genome shotgun (WGS) entry which is preliminary data.</text>
</comment>
<dbReference type="RefSeq" id="WP_346760222.1">
    <property type="nucleotide sequence ID" value="NZ_JAUJEB010000005.1"/>
</dbReference>
<dbReference type="EMBL" id="JAUJEB010000005">
    <property type="protein sequence ID" value="MDN5214884.1"/>
    <property type="molecule type" value="Genomic_DNA"/>
</dbReference>
<evidence type="ECO:0000313" key="2">
    <source>
        <dbReference type="Proteomes" id="UP001172083"/>
    </source>
</evidence>
<keyword evidence="2" id="KW-1185">Reference proteome</keyword>
<protein>
    <submittedName>
        <fullName evidence="1">Uncharacterized protein</fullName>
    </submittedName>
</protein>
<reference evidence="1" key="1">
    <citation type="submission" date="2023-06" db="EMBL/GenBank/DDBJ databases">
        <title>Genomic of Agaribacillus aureum.</title>
        <authorList>
            <person name="Wang G."/>
        </authorList>
    </citation>
    <scope>NUCLEOTIDE SEQUENCE</scope>
    <source>
        <strain evidence="1">BMA12</strain>
    </source>
</reference>
<accession>A0ABT8LAU3</accession>
<gene>
    <name evidence="1" type="ORF">QQ020_22580</name>
</gene>
<sequence>MLELPPFASLLPYAEGSTLGRSSGPVRVKWYLRIRNSPISLVYAIVSSSSSFTTGAQDRRICASANHAC</sequence>
<evidence type="ECO:0000313" key="1">
    <source>
        <dbReference type="EMBL" id="MDN5214884.1"/>
    </source>
</evidence>
<organism evidence="1 2">
    <name type="scientific">Agaribacillus aureus</name>
    <dbReference type="NCBI Taxonomy" id="3051825"/>
    <lineage>
        <taxon>Bacteria</taxon>
        <taxon>Pseudomonadati</taxon>
        <taxon>Bacteroidota</taxon>
        <taxon>Cytophagia</taxon>
        <taxon>Cytophagales</taxon>
        <taxon>Splendidivirgaceae</taxon>
        <taxon>Agaribacillus</taxon>
    </lineage>
</organism>
<name>A0ABT8LAU3_9BACT</name>
<proteinExistence type="predicted"/>
<dbReference type="Proteomes" id="UP001172083">
    <property type="component" value="Unassembled WGS sequence"/>
</dbReference>